<keyword evidence="2" id="KW-0808">Transferase</keyword>
<dbReference type="InterPro" id="IPR027417">
    <property type="entry name" value="P-loop_NTPase"/>
</dbReference>
<dbReference type="Gene3D" id="3.40.50.300">
    <property type="entry name" value="P-loop containing nucleotide triphosphate hydrolases"/>
    <property type="match status" value="1"/>
</dbReference>
<dbReference type="SUPFAM" id="SSF52540">
    <property type="entry name" value="P-loop containing nucleoside triphosphate hydrolases"/>
    <property type="match status" value="1"/>
</dbReference>
<organism evidence="4">
    <name type="scientific">marine sediment metagenome</name>
    <dbReference type="NCBI Taxonomy" id="412755"/>
    <lineage>
        <taxon>unclassified sequences</taxon>
        <taxon>metagenomes</taxon>
        <taxon>ecological metagenomes</taxon>
    </lineage>
</organism>
<feature type="domain" description="Sulfotransferase" evidence="3">
    <location>
        <begin position="71"/>
        <end position="159"/>
    </location>
</feature>
<dbReference type="EMBL" id="LAZR01000220">
    <property type="protein sequence ID" value="KKN81130.1"/>
    <property type="molecule type" value="Genomic_DNA"/>
</dbReference>
<evidence type="ECO:0000256" key="1">
    <source>
        <dbReference type="ARBA" id="ARBA00005771"/>
    </source>
</evidence>
<name>A0A0F9TIN4_9ZZZZ</name>
<accession>A0A0F9TIN4</accession>
<dbReference type="AlphaFoldDB" id="A0A0F9TIN4"/>
<proteinExistence type="inferred from homology"/>
<sequence length="212" mass="24191">MIRRELVIPSDPRIWLASWPRCGNTLLRLILHHCFGIKSDTAYENDITGEFSSNTSKLVKTHNKPPNDSPAIYIVRDGREACVSYMHYMRQTDRDKNGPPLRWVIEGHHSVWFGTWSQHIALWSPRTRTDTLLLSYENMVASPGQAVEQIAEFLNANPTGNSLPTFASLHKALPTFFRSGTNETWKTEMIGDNLDLFWALHGDAMAEYGYEP</sequence>
<dbReference type="PANTHER" id="PTHR11783">
    <property type="entry name" value="SULFOTRANSFERASE SULT"/>
    <property type="match status" value="1"/>
</dbReference>
<dbReference type="InterPro" id="IPR000863">
    <property type="entry name" value="Sulfotransferase_dom"/>
</dbReference>
<protein>
    <recommendedName>
        <fullName evidence="3">Sulfotransferase domain-containing protein</fullName>
    </recommendedName>
</protein>
<dbReference type="Pfam" id="PF00685">
    <property type="entry name" value="Sulfotransfer_1"/>
    <property type="match status" value="1"/>
</dbReference>
<comment type="similarity">
    <text evidence="1">Belongs to the sulfotransferase 1 family.</text>
</comment>
<evidence type="ECO:0000313" key="4">
    <source>
        <dbReference type="EMBL" id="KKN81130.1"/>
    </source>
</evidence>
<evidence type="ECO:0000259" key="3">
    <source>
        <dbReference type="Pfam" id="PF00685"/>
    </source>
</evidence>
<reference evidence="4" key="1">
    <citation type="journal article" date="2015" name="Nature">
        <title>Complex archaea that bridge the gap between prokaryotes and eukaryotes.</title>
        <authorList>
            <person name="Spang A."/>
            <person name="Saw J.H."/>
            <person name="Jorgensen S.L."/>
            <person name="Zaremba-Niedzwiedzka K."/>
            <person name="Martijn J."/>
            <person name="Lind A.E."/>
            <person name="van Eijk R."/>
            <person name="Schleper C."/>
            <person name="Guy L."/>
            <person name="Ettema T.J."/>
        </authorList>
    </citation>
    <scope>NUCLEOTIDE SEQUENCE</scope>
</reference>
<evidence type="ECO:0000256" key="2">
    <source>
        <dbReference type="ARBA" id="ARBA00022679"/>
    </source>
</evidence>
<comment type="caution">
    <text evidence="4">The sequence shown here is derived from an EMBL/GenBank/DDBJ whole genome shotgun (WGS) entry which is preliminary data.</text>
</comment>
<dbReference type="GO" id="GO:0008146">
    <property type="term" value="F:sulfotransferase activity"/>
    <property type="evidence" value="ECO:0007669"/>
    <property type="project" value="InterPro"/>
</dbReference>
<gene>
    <name evidence="4" type="ORF">LCGC14_0323490</name>
</gene>